<dbReference type="PROSITE" id="PS51257">
    <property type="entry name" value="PROKAR_LIPOPROTEIN"/>
    <property type="match status" value="1"/>
</dbReference>
<comment type="caution">
    <text evidence="1">The sequence shown here is derived from an EMBL/GenBank/DDBJ whole genome shotgun (WGS) entry which is preliminary data.</text>
</comment>
<gene>
    <name evidence="1" type="ORF">PPENT_87.1.T0790176</name>
</gene>
<name>A0A8S1W3J5_9CILI</name>
<protein>
    <submittedName>
        <fullName evidence="1">Uncharacterized protein</fullName>
    </submittedName>
</protein>
<proteinExistence type="predicted"/>
<dbReference type="AlphaFoldDB" id="A0A8S1W3J5"/>
<dbReference type="Proteomes" id="UP000689195">
    <property type="component" value="Unassembled WGS sequence"/>
</dbReference>
<keyword evidence="2" id="KW-1185">Reference proteome</keyword>
<dbReference type="EMBL" id="CAJJDO010000079">
    <property type="protein sequence ID" value="CAD8182862.1"/>
    <property type="molecule type" value="Genomic_DNA"/>
</dbReference>
<reference evidence="1" key="1">
    <citation type="submission" date="2021-01" db="EMBL/GenBank/DDBJ databases">
        <authorList>
            <consortium name="Genoscope - CEA"/>
            <person name="William W."/>
        </authorList>
    </citation>
    <scope>NUCLEOTIDE SEQUENCE</scope>
</reference>
<accession>A0A8S1W3J5</accession>
<organism evidence="1 2">
    <name type="scientific">Paramecium pentaurelia</name>
    <dbReference type="NCBI Taxonomy" id="43138"/>
    <lineage>
        <taxon>Eukaryota</taxon>
        <taxon>Sar</taxon>
        <taxon>Alveolata</taxon>
        <taxon>Ciliophora</taxon>
        <taxon>Intramacronucleata</taxon>
        <taxon>Oligohymenophorea</taxon>
        <taxon>Peniculida</taxon>
        <taxon>Parameciidae</taxon>
        <taxon>Paramecium</taxon>
    </lineage>
</organism>
<evidence type="ECO:0000313" key="2">
    <source>
        <dbReference type="Proteomes" id="UP000689195"/>
    </source>
</evidence>
<evidence type="ECO:0000313" key="1">
    <source>
        <dbReference type="EMBL" id="CAD8182862.1"/>
    </source>
</evidence>
<sequence length="75" mass="8862">MGALYKLLKHNQNTNYRFYGSMIFNNLMSSCNINVYLIISNQKLLKIVFDLIENDIIEEGQFYQVFKNFLVICSK</sequence>